<evidence type="ECO:0000256" key="1">
    <source>
        <dbReference type="SAM" id="MobiDB-lite"/>
    </source>
</evidence>
<dbReference type="PANTHER" id="PTHR10773">
    <property type="entry name" value="DNA-DIRECTED RNA POLYMERASES I, II, AND III SUBUNIT RPABC2"/>
    <property type="match status" value="1"/>
</dbReference>
<organism evidence="2 3">
    <name type="scientific">Triplophysa tibetana</name>
    <dbReference type="NCBI Taxonomy" id="1572043"/>
    <lineage>
        <taxon>Eukaryota</taxon>
        <taxon>Metazoa</taxon>
        <taxon>Chordata</taxon>
        <taxon>Craniata</taxon>
        <taxon>Vertebrata</taxon>
        <taxon>Euteleostomi</taxon>
        <taxon>Actinopterygii</taxon>
        <taxon>Neopterygii</taxon>
        <taxon>Teleostei</taxon>
        <taxon>Ostariophysi</taxon>
        <taxon>Cypriniformes</taxon>
        <taxon>Nemacheilidae</taxon>
        <taxon>Triplophysa</taxon>
    </lineage>
</organism>
<reference evidence="2 3" key="1">
    <citation type="journal article" date="2019" name="Mol. Ecol. Resour.">
        <title>Chromosome-level genome assembly of Triplophysa tibetana, a fish adapted to the harsh high-altitude environment of the Tibetan Plateau.</title>
        <authorList>
            <person name="Yang X."/>
            <person name="Liu H."/>
            <person name="Ma Z."/>
            <person name="Zou Y."/>
            <person name="Zou M."/>
            <person name="Mao Y."/>
            <person name="Li X."/>
            <person name="Wang H."/>
            <person name="Chen T."/>
            <person name="Wang W."/>
            <person name="Yang R."/>
        </authorList>
    </citation>
    <scope>NUCLEOTIDE SEQUENCE [LARGE SCALE GENOMIC DNA]</scope>
    <source>
        <strain evidence="2">TTIB1903HZAU</strain>
        <tissue evidence="2">Muscle</tissue>
    </source>
</reference>
<gene>
    <name evidence="2" type="ORF">E1301_Tti019709</name>
</gene>
<dbReference type="Proteomes" id="UP000324632">
    <property type="component" value="Chromosome 20"/>
</dbReference>
<keyword evidence="3" id="KW-1185">Reference proteome</keyword>
<evidence type="ECO:0000313" key="2">
    <source>
        <dbReference type="EMBL" id="KAA0706781.1"/>
    </source>
</evidence>
<evidence type="ECO:0000313" key="3">
    <source>
        <dbReference type="Proteomes" id="UP000324632"/>
    </source>
</evidence>
<dbReference type="AlphaFoldDB" id="A0A5A9NCF3"/>
<accession>A0A5A9NCF3</accession>
<dbReference type="PANTHER" id="PTHR10773:SF19">
    <property type="match status" value="1"/>
</dbReference>
<feature type="region of interest" description="Disordered" evidence="1">
    <location>
        <begin position="1"/>
        <end position="33"/>
    </location>
</feature>
<protein>
    <submittedName>
        <fullName evidence="2">Uncharacterized protein</fullName>
    </submittedName>
</protein>
<proteinExistence type="predicted"/>
<name>A0A5A9NCF3_9TELE</name>
<sequence length="360" mass="40744">MQSHSSTVSVTYNTEDVDPSEHPSSSFQGRRKWKSNVLAEQNAKCSEADKKMESNKVSIKKCIKCNIAIGVATKVCKLCGEAQPMKRQLQKKIKKYDEAWASAPMENGNLNNLFDETNLLKTVKKSAIVIASHVVKNKSFRLNSHDGTDDGAVGRRKSMPETNNKYVQQMRRMMGQSYVGVSKKEMVEKQHRVMGARCQSTTCVKSSKHHCSSIEEADREIIFKCFWEYMNWKEKQLYVRSLVDVIPVQRRRGLSSRRSSTYIFSLEVGGRKRRVCKIMFLATLGIGEWSVLNWVQGTENTQQNAGSCHKGEDRITDDDPVELRRLAPNAAIFSSMDISSTVLLTNVLDKAVQHIVQVKV</sequence>
<feature type="compositionally biased region" description="Polar residues" evidence="1">
    <location>
        <begin position="1"/>
        <end position="14"/>
    </location>
</feature>
<comment type="caution">
    <text evidence="2">The sequence shown here is derived from an EMBL/GenBank/DDBJ whole genome shotgun (WGS) entry which is preliminary data.</text>
</comment>
<dbReference type="EMBL" id="SOYY01000020">
    <property type="protein sequence ID" value="KAA0706781.1"/>
    <property type="molecule type" value="Genomic_DNA"/>
</dbReference>